<evidence type="ECO:0000256" key="1">
    <source>
        <dbReference type="SAM" id="MobiDB-lite"/>
    </source>
</evidence>
<sequence length="118" mass="12567">MEAQGEFMGYASQAVRVGALVFVLVVGAAVATDQAIGHAAPTDSDASNGESWADVPAPPGGENTAASLLPGRHSRVRCPVRRSRERHCPVRLCRVRHRQGWVRHSLIPATSPMTCSTP</sequence>
<accession>A0ABP3ARI3</accession>
<dbReference type="Proteomes" id="UP000020681">
    <property type="component" value="Unassembled WGS sequence"/>
</dbReference>
<dbReference type="EMBL" id="JAOL01000070">
    <property type="protein sequence ID" value="EUA92862.1"/>
    <property type="molecule type" value="Genomic_DNA"/>
</dbReference>
<proteinExistence type="predicted"/>
<gene>
    <name evidence="2" type="ORF">I551_0498</name>
</gene>
<evidence type="ECO:0000313" key="2">
    <source>
        <dbReference type="EMBL" id="EUA92862.1"/>
    </source>
</evidence>
<feature type="region of interest" description="Disordered" evidence="1">
    <location>
        <begin position="38"/>
        <end position="73"/>
    </location>
</feature>
<organism evidence="2 3">
    <name type="scientific">Mycobacterium ulcerans str. Harvey</name>
    <dbReference type="NCBI Taxonomy" id="1299332"/>
    <lineage>
        <taxon>Bacteria</taxon>
        <taxon>Bacillati</taxon>
        <taxon>Actinomycetota</taxon>
        <taxon>Actinomycetes</taxon>
        <taxon>Mycobacteriales</taxon>
        <taxon>Mycobacteriaceae</taxon>
        <taxon>Mycobacterium</taxon>
        <taxon>Mycobacterium ulcerans group</taxon>
    </lineage>
</organism>
<protein>
    <submittedName>
        <fullName evidence="2">Uncharacterized protein</fullName>
    </submittedName>
</protein>
<comment type="caution">
    <text evidence="2">The sequence shown here is derived from an EMBL/GenBank/DDBJ whole genome shotgun (WGS) entry which is preliminary data.</text>
</comment>
<keyword evidence="3" id="KW-1185">Reference proteome</keyword>
<reference evidence="2 3" key="1">
    <citation type="submission" date="2014-01" db="EMBL/GenBank/DDBJ databases">
        <authorList>
            <person name="Dobos K."/>
            <person name="Lenaerts A."/>
            <person name="Ordway D."/>
            <person name="DeGroote M.A."/>
            <person name="Parker T."/>
            <person name="Sizemore C."/>
            <person name="Tallon L.J."/>
            <person name="Sadzewicz L.K."/>
            <person name="Sengamalay N."/>
            <person name="Fraser C.M."/>
            <person name="Hine E."/>
            <person name="Shefchek K.A."/>
            <person name="Das S.P."/>
            <person name="Tettelin H."/>
        </authorList>
    </citation>
    <scope>NUCLEOTIDE SEQUENCE [LARGE SCALE GENOMIC DNA]</scope>
    <source>
        <strain evidence="2 3">Harvey</strain>
    </source>
</reference>
<name>A0ABP3ARI3_MYCUL</name>
<evidence type="ECO:0000313" key="3">
    <source>
        <dbReference type="Proteomes" id="UP000020681"/>
    </source>
</evidence>